<feature type="domain" description="Protein kinase" evidence="1">
    <location>
        <begin position="33"/>
        <end position="162"/>
    </location>
</feature>
<proteinExistence type="predicted"/>
<dbReference type="AlphaFoldDB" id="A0A2Z6R9P5"/>
<organism evidence="2 3">
    <name type="scientific">Rhizophagus clarus</name>
    <dbReference type="NCBI Taxonomy" id="94130"/>
    <lineage>
        <taxon>Eukaryota</taxon>
        <taxon>Fungi</taxon>
        <taxon>Fungi incertae sedis</taxon>
        <taxon>Mucoromycota</taxon>
        <taxon>Glomeromycotina</taxon>
        <taxon>Glomeromycetes</taxon>
        <taxon>Glomerales</taxon>
        <taxon>Glomeraceae</taxon>
        <taxon>Rhizophagus</taxon>
    </lineage>
</organism>
<dbReference type="PROSITE" id="PS50011">
    <property type="entry name" value="PROTEIN_KINASE_DOM"/>
    <property type="match status" value="1"/>
</dbReference>
<dbReference type="GO" id="GO:0005524">
    <property type="term" value="F:ATP binding"/>
    <property type="evidence" value="ECO:0007669"/>
    <property type="project" value="InterPro"/>
</dbReference>
<comment type="caution">
    <text evidence="2">The sequence shown here is derived from an EMBL/GenBank/DDBJ whole genome shotgun (WGS) entry which is preliminary data.</text>
</comment>
<dbReference type="Proteomes" id="UP000247702">
    <property type="component" value="Unassembled WGS sequence"/>
</dbReference>
<dbReference type="EMBL" id="BEXD01002580">
    <property type="protein sequence ID" value="GBB98790.1"/>
    <property type="molecule type" value="Genomic_DNA"/>
</dbReference>
<keyword evidence="3" id="KW-1185">Reference proteome</keyword>
<dbReference type="SUPFAM" id="SSF56112">
    <property type="entry name" value="Protein kinase-like (PK-like)"/>
    <property type="match status" value="1"/>
</dbReference>
<gene>
    <name evidence="2" type="ORF">RclHR1_03320016</name>
</gene>
<accession>A0A2Z6R9P5</accession>
<dbReference type="GO" id="GO:0004672">
    <property type="term" value="F:protein kinase activity"/>
    <property type="evidence" value="ECO:0007669"/>
    <property type="project" value="InterPro"/>
</dbReference>
<sequence length="162" mass="19242">MIYFRSLFEKSENAILDKFIITRRLKWVPYKQFQDVEYLDKGGFGTIYKAIWLKSGENKAVVLKCLNNSNENNLNKNLDNFLNESEYMAIIDYANKGNLRRNLTKVVENNWNQRLFMLYKISSGLNEIHSKDLIHCDFHDGNILNHKDEKKDEENDDDESFY</sequence>
<name>A0A2Z6R9P5_9GLOM</name>
<reference evidence="2 3" key="1">
    <citation type="submission" date="2017-11" db="EMBL/GenBank/DDBJ databases">
        <title>The genome of Rhizophagus clarus HR1 reveals common genetic basis of auxotrophy among arbuscular mycorrhizal fungi.</title>
        <authorList>
            <person name="Kobayashi Y."/>
        </authorList>
    </citation>
    <scope>NUCLEOTIDE SEQUENCE [LARGE SCALE GENOMIC DNA]</scope>
    <source>
        <strain evidence="2 3">HR1</strain>
    </source>
</reference>
<dbReference type="InterPro" id="IPR011009">
    <property type="entry name" value="Kinase-like_dom_sf"/>
</dbReference>
<dbReference type="Pfam" id="PF00069">
    <property type="entry name" value="Pkinase"/>
    <property type="match status" value="1"/>
</dbReference>
<evidence type="ECO:0000313" key="2">
    <source>
        <dbReference type="EMBL" id="GBB98790.1"/>
    </source>
</evidence>
<evidence type="ECO:0000313" key="3">
    <source>
        <dbReference type="Proteomes" id="UP000247702"/>
    </source>
</evidence>
<protein>
    <recommendedName>
        <fullName evidence="1">Protein kinase domain-containing protein</fullName>
    </recommendedName>
</protein>
<dbReference type="InterPro" id="IPR000719">
    <property type="entry name" value="Prot_kinase_dom"/>
</dbReference>
<dbReference type="Gene3D" id="1.10.510.10">
    <property type="entry name" value="Transferase(Phosphotransferase) domain 1"/>
    <property type="match status" value="1"/>
</dbReference>
<evidence type="ECO:0000259" key="1">
    <source>
        <dbReference type="PROSITE" id="PS50011"/>
    </source>
</evidence>